<evidence type="ECO:0000313" key="11">
    <source>
        <dbReference type="EMBL" id="MCM1990750.1"/>
    </source>
</evidence>
<dbReference type="GO" id="GO:0001514">
    <property type="term" value="P:selenocysteine incorporation"/>
    <property type="evidence" value="ECO:0007669"/>
    <property type="project" value="InterPro"/>
</dbReference>
<dbReference type="FunFam" id="3.40.50.300:FF:001064">
    <property type="entry name" value="Selenocysteine-specific translation elongation factor"/>
    <property type="match status" value="1"/>
</dbReference>
<dbReference type="Gene3D" id="3.40.50.300">
    <property type="entry name" value="P-loop containing nucleotide triphosphate hydrolases"/>
    <property type="match status" value="1"/>
</dbReference>
<dbReference type="RefSeq" id="WP_250859842.1">
    <property type="nucleotide sequence ID" value="NZ_JAGSOJ010000002.1"/>
</dbReference>
<keyword evidence="3" id="KW-0963">Cytoplasm</keyword>
<dbReference type="InterPro" id="IPR009000">
    <property type="entry name" value="Transl_B-barrel_sf"/>
</dbReference>
<keyword evidence="12" id="KW-1185">Reference proteome</keyword>
<dbReference type="Gene3D" id="1.10.10.2770">
    <property type="match status" value="1"/>
</dbReference>
<dbReference type="CDD" id="cd04171">
    <property type="entry name" value="SelB"/>
    <property type="match status" value="1"/>
</dbReference>
<dbReference type="NCBIfam" id="TIGR00475">
    <property type="entry name" value="selB"/>
    <property type="match status" value="1"/>
</dbReference>
<keyword evidence="5" id="KW-0648">Protein biosynthesis</keyword>
<dbReference type="PANTHER" id="PTHR43721">
    <property type="entry name" value="ELONGATION FACTOR TU-RELATED"/>
    <property type="match status" value="1"/>
</dbReference>
<dbReference type="InterPro" id="IPR004535">
    <property type="entry name" value="Transl_elong_SelB"/>
</dbReference>
<dbReference type="GO" id="GO:0005525">
    <property type="term" value="F:GTP binding"/>
    <property type="evidence" value="ECO:0007669"/>
    <property type="project" value="UniProtKB-KW"/>
</dbReference>
<dbReference type="Pfam" id="PF09107">
    <property type="entry name" value="WHD_3rd_SelB"/>
    <property type="match status" value="1"/>
</dbReference>
<dbReference type="SUPFAM" id="SSF46785">
    <property type="entry name" value="Winged helix' DNA-binding domain"/>
    <property type="match status" value="3"/>
</dbReference>
<dbReference type="NCBIfam" id="TIGR00231">
    <property type="entry name" value="small_GTP"/>
    <property type="match status" value="1"/>
</dbReference>
<dbReference type="GO" id="GO:0003924">
    <property type="term" value="F:GTPase activity"/>
    <property type="evidence" value="ECO:0007669"/>
    <property type="project" value="InterPro"/>
</dbReference>
<dbReference type="GO" id="GO:0003723">
    <property type="term" value="F:RNA binding"/>
    <property type="evidence" value="ECO:0007669"/>
    <property type="project" value="InterPro"/>
</dbReference>
<comment type="subcellular location">
    <subcellularLocation>
        <location evidence="1">Cytoplasm</location>
    </subcellularLocation>
</comment>
<dbReference type="EMBL" id="JAGSOJ010000002">
    <property type="protein sequence ID" value="MCM1990750.1"/>
    <property type="molecule type" value="Genomic_DNA"/>
</dbReference>
<evidence type="ECO:0000313" key="12">
    <source>
        <dbReference type="Proteomes" id="UP001056429"/>
    </source>
</evidence>
<dbReference type="CDD" id="cd15491">
    <property type="entry name" value="selB_III"/>
    <property type="match status" value="1"/>
</dbReference>
<dbReference type="GO" id="GO:0005737">
    <property type="term" value="C:cytoplasm"/>
    <property type="evidence" value="ECO:0007669"/>
    <property type="project" value="UniProtKB-SubCell"/>
</dbReference>
<comment type="function">
    <text evidence="7">Translation factor necessary for the incorporation of selenocysteine into proteins. It probably replaces EF-Tu for the insertion of selenocysteine directed by the UGA codon. SelB binds GTP and GDP.</text>
</comment>
<proteinExistence type="predicted"/>
<evidence type="ECO:0000256" key="4">
    <source>
        <dbReference type="ARBA" id="ARBA00022741"/>
    </source>
</evidence>
<dbReference type="Pfam" id="PF03144">
    <property type="entry name" value="GTP_EFTU_D2"/>
    <property type="match status" value="1"/>
</dbReference>
<dbReference type="PRINTS" id="PR00315">
    <property type="entry name" value="ELONGATNFCT"/>
</dbReference>
<dbReference type="InterPro" id="IPR009001">
    <property type="entry name" value="Transl_elong_EF1A/Init_IF2_C"/>
</dbReference>
<evidence type="ECO:0000256" key="5">
    <source>
        <dbReference type="ARBA" id="ARBA00022917"/>
    </source>
</evidence>
<dbReference type="PROSITE" id="PS00301">
    <property type="entry name" value="G_TR_1"/>
    <property type="match status" value="1"/>
</dbReference>
<dbReference type="GO" id="GO:0003746">
    <property type="term" value="F:translation elongation factor activity"/>
    <property type="evidence" value="ECO:0007669"/>
    <property type="project" value="UniProtKB-KW"/>
</dbReference>
<evidence type="ECO:0000256" key="1">
    <source>
        <dbReference type="ARBA" id="ARBA00004496"/>
    </source>
</evidence>
<dbReference type="CDD" id="cd03696">
    <property type="entry name" value="SelB_II"/>
    <property type="match status" value="1"/>
</dbReference>
<dbReference type="InterPro" id="IPR015191">
    <property type="entry name" value="SelB_WHD4"/>
</dbReference>
<dbReference type="Pfam" id="PF25461">
    <property type="entry name" value="Beta-barrel_SelB"/>
    <property type="match status" value="1"/>
</dbReference>
<gene>
    <name evidence="11" type="primary">selB</name>
    <name evidence="11" type="ORF">KDK92_13545</name>
</gene>
<evidence type="ECO:0000256" key="6">
    <source>
        <dbReference type="ARBA" id="ARBA00023134"/>
    </source>
</evidence>
<evidence type="ECO:0000256" key="9">
    <source>
        <dbReference type="SAM" id="Coils"/>
    </source>
</evidence>
<dbReference type="Gene3D" id="1.10.10.10">
    <property type="entry name" value="Winged helix-like DNA-binding domain superfamily/Winged helix DNA-binding domain"/>
    <property type="match status" value="1"/>
</dbReference>
<dbReference type="InterPro" id="IPR000795">
    <property type="entry name" value="T_Tr_GTP-bd_dom"/>
</dbReference>
<keyword evidence="4" id="KW-0547">Nucleotide-binding</keyword>
<evidence type="ECO:0000256" key="8">
    <source>
        <dbReference type="ARBA" id="ARBA00031615"/>
    </source>
</evidence>
<keyword evidence="6" id="KW-0342">GTP-binding</keyword>
<dbReference type="InterPro" id="IPR036388">
    <property type="entry name" value="WH-like_DNA-bd_sf"/>
</dbReference>
<feature type="coiled-coil region" evidence="9">
    <location>
        <begin position="150"/>
        <end position="177"/>
    </location>
</feature>
<feature type="domain" description="Tr-type G" evidence="10">
    <location>
        <begin position="1"/>
        <end position="172"/>
    </location>
</feature>
<dbReference type="SUPFAM" id="SSF50447">
    <property type="entry name" value="Translation proteins"/>
    <property type="match status" value="1"/>
</dbReference>
<reference evidence="11" key="2">
    <citation type="submission" date="2021-04" db="EMBL/GenBank/DDBJ databases">
        <authorList>
            <person name="Dong X."/>
        </authorList>
    </citation>
    <scope>NUCLEOTIDE SEQUENCE</scope>
    <source>
        <strain evidence="11">ZWT</strain>
    </source>
</reference>
<dbReference type="Pfam" id="PF09106">
    <property type="entry name" value="WHD_2nd_SelB"/>
    <property type="match status" value="1"/>
</dbReference>
<organism evidence="11 12">
    <name type="scientific">Oceanirhabdus seepicola</name>
    <dbReference type="NCBI Taxonomy" id="2828781"/>
    <lineage>
        <taxon>Bacteria</taxon>
        <taxon>Bacillati</taxon>
        <taxon>Bacillota</taxon>
        <taxon>Clostridia</taxon>
        <taxon>Eubacteriales</taxon>
        <taxon>Clostridiaceae</taxon>
        <taxon>Oceanirhabdus</taxon>
    </lineage>
</organism>
<dbReference type="InterPro" id="IPR050055">
    <property type="entry name" value="EF-Tu_GTPase"/>
</dbReference>
<name>A0A9J6P3M3_9CLOT</name>
<dbReference type="Gene3D" id="2.40.30.10">
    <property type="entry name" value="Translation factors"/>
    <property type="match status" value="2"/>
</dbReference>
<dbReference type="PANTHER" id="PTHR43721:SF22">
    <property type="entry name" value="ELONGATION FACTOR TU, MITOCHONDRIAL"/>
    <property type="match status" value="1"/>
</dbReference>
<dbReference type="InterPro" id="IPR005225">
    <property type="entry name" value="Small_GTP-bd"/>
</dbReference>
<dbReference type="InterPro" id="IPR027417">
    <property type="entry name" value="P-loop_NTPase"/>
</dbReference>
<evidence type="ECO:0000256" key="7">
    <source>
        <dbReference type="ARBA" id="ARBA00025526"/>
    </source>
</evidence>
<sequence>MKHIVVGTAGHIDHGKTTLIKALTGAETDTLHEEKKRGISINLGFTFFDLPSGRRAGIIDVPGHEKFIKNMLAGVSGIDVVMLVIAADEGIMPQTKEHLEILQILNVKKGIIVLTKKDLVDEDWFEMIKEDIKDQFAGTFLEDAKMIGVSSKTKEGIDELIAEVDKLTEESEAKDSQGHFRLPVDRAFSVSGFGTVVTGTIISGSVHVGDEMEIYPSRTKAKVRGIQVHGADAKIGEAGQRCAINLANVKKDDVGRGSLLAETDMLESSMMVDMNFYYLKSMKKPLENRQRVRVYQGTSEILGRVVILDKEEIKPGESAYVQLRLEEHITCQRNDRLVIRSYSPMHTIGGGSVIEPVASKSKRFKDDYIDELKVKEEGKLDDLIENALKNMSGEYPSEKEIVKSLGKNEEDVTNALQNLIEEGKVIKLTSLNTAAFLHRSFLKDKEEEISKILEVYHKNNPLKVGAMREEIKSKVFSKGLKQKQYDEILSIIEENQVISVKGEYVALATFEIVLSQDEKKIKDRIIDEYIKGKYTAPKEKELEALFKDKKAFKRVFELLIDQGELVKCAEDIYFTKKQFEDAKSMIIDFINKNGSVSAGESRELLDTSRKYVIAILEKLDAMKVTKRRENERILW</sequence>
<dbReference type="SUPFAM" id="SSF50465">
    <property type="entry name" value="EF-Tu/eEF-1alpha/eIF2-gamma C-terminal domain"/>
    <property type="match status" value="1"/>
</dbReference>
<evidence type="ECO:0000256" key="3">
    <source>
        <dbReference type="ARBA" id="ARBA00022490"/>
    </source>
</evidence>
<dbReference type="InterPro" id="IPR015190">
    <property type="entry name" value="Elong_fac_SelB-wing-hlx_typ-2"/>
</dbReference>
<dbReference type="AlphaFoldDB" id="A0A9J6P3M3"/>
<dbReference type="InterPro" id="IPR031157">
    <property type="entry name" value="G_TR_CS"/>
</dbReference>
<comment type="caution">
    <text evidence="11">The sequence shown here is derived from an EMBL/GenBank/DDBJ whole genome shotgun (WGS) entry which is preliminary data.</text>
</comment>
<keyword evidence="9" id="KW-0175">Coiled coil</keyword>
<evidence type="ECO:0000256" key="2">
    <source>
        <dbReference type="ARBA" id="ARBA00015953"/>
    </source>
</evidence>
<accession>A0A9J6P3M3</accession>
<dbReference type="SUPFAM" id="SSF52540">
    <property type="entry name" value="P-loop containing nucleoside triphosphate hydrolases"/>
    <property type="match status" value="1"/>
</dbReference>
<dbReference type="Pfam" id="PF00009">
    <property type="entry name" value="GTP_EFTU"/>
    <property type="match status" value="1"/>
</dbReference>
<dbReference type="InterPro" id="IPR036390">
    <property type="entry name" value="WH_DNA-bd_sf"/>
</dbReference>
<dbReference type="InterPro" id="IPR057335">
    <property type="entry name" value="Beta-barrel_SelB"/>
</dbReference>
<reference evidence="11" key="1">
    <citation type="journal article" date="2021" name="mSystems">
        <title>Bacteria and Archaea Synergistically Convert Glycine Betaine to Biogenic Methane in the Formosa Cold Seep of the South China Sea.</title>
        <authorList>
            <person name="Li L."/>
            <person name="Zhang W."/>
            <person name="Zhang S."/>
            <person name="Song L."/>
            <person name="Sun Q."/>
            <person name="Zhang H."/>
            <person name="Xiang H."/>
            <person name="Dong X."/>
        </authorList>
    </citation>
    <scope>NUCLEOTIDE SEQUENCE</scope>
    <source>
        <strain evidence="11">ZWT</strain>
    </source>
</reference>
<keyword evidence="11" id="KW-0251">Elongation factor</keyword>
<dbReference type="PROSITE" id="PS51722">
    <property type="entry name" value="G_TR_2"/>
    <property type="match status" value="1"/>
</dbReference>
<dbReference type="Proteomes" id="UP001056429">
    <property type="component" value="Unassembled WGS sequence"/>
</dbReference>
<protein>
    <recommendedName>
        <fullName evidence="2">Selenocysteine-specific elongation factor</fullName>
    </recommendedName>
    <alternativeName>
        <fullName evidence="8">SelB translation factor</fullName>
    </alternativeName>
</protein>
<evidence type="ECO:0000259" key="10">
    <source>
        <dbReference type="PROSITE" id="PS51722"/>
    </source>
</evidence>
<dbReference type="InterPro" id="IPR004161">
    <property type="entry name" value="EFTu-like_2"/>
</dbReference>